<keyword evidence="6" id="KW-0391">Immunity</keyword>
<accession>A0A7N5JQF9</accession>
<keyword evidence="6" id="KW-1280">Immunoglobulin</keyword>
<reference evidence="8 9" key="1">
    <citation type="journal article" date="2010" name="Nature">
        <title>The sequence and de novo assembly of the giant panda genome.</title>
        <authorList>
            <person name="Li R."/>
            <person name="Fan W."/>
            <person name="Tian G."/>
            <person name="Zhu H."/>
            <person name="He L."/>
            <person name="Cai J."/>
            <person name="Huang Q."/>
            <person name="Cai Q."/>
            <person name="Li B."/>
            <person name="Bai Y."/>
            <person name="Zhang Z."/>
            <person name="Zhang Y."/>
            <person name="Wang W."/>
            <person name="Li J."/>
            <person name="Wei F."/>
            <person name="Li H."/>
            <person name="Jian M."/>
            <person name="Li J."/>
            <person name="Zhang Z."/>
            <person name="Nielsen R."/>
            <person name="Li D."/>
            <person name="Gu W."/>
            <person name="Yang Z."/>
            <person name="Xuan Z."/>
            <person name="Ryder O.A."/>
            <person name="Leung F.C."/>
            <person name="Zhou Y."/>
            <person name="Cao J."/>
            <person name="Sun X."/>
            <person name="Fu Y."/>
            <person name="Fang X."/>
            <person name="Guo X."/>
            <person name="Wang B."/>
            <person name="Hou R."/>
            <person name="Shen F."/>
            <person name="Mu B."/>
            <person name="Ni P."/>
            <person name="Lin R."/>
            <person name="Qian W."/>
            <person name="Wang G."/>
            <person name="Yu C."/>
            <person name="Nie W."/>
            <person name="Wang J."/>
            <person name="Wu Z."/>
            <person name="Liang H."/>
            <person name="Min J."/>
            <person name="Wu Q."/>
            <person name="Cheng S."/>
            <person name="Ruan J."/>
            <person name="Wang M."/>
            <person name="Shi Z."/>
            <person name="Wen M."/>
            <person name="Liu B."/>
            <person name="Ren X."/>
            <person name="Zheng H."/>
            <person name="Dong D."/>
            <person name="Cook K."/>
            <person name="Shan G."/>
            <person name="Zhang H."/>
            <person name="Kosiol C."/>
            <person name="Xie X."/>
            <person name="Lu Z."/>
            <person name="Zheng H."/>
            <person name="Li Y."/>
            <person name="Steiner C.C."/>
            <person name="Lam T.T."/>
            <person name="Lin S."/>
            <person name="Zhang Q."/>
            <person name="Li G."/>
            <person name="Tian J."/>
            <person name="Gong T."/>
            <person name="Liu H."/>
            <person name="Zhang D."/>
            <person name="Fang L."/>
            <person name="Ye C."/>
            <person name="Zhang J."/>
            <person name="Hu W."/>
            <person name="Xu A."/>
            <person name="Ren Y."/>
            <person name="Zhang G."/>
            <person name="Bruford M.W."/>
            <person name="Li Q."/>
            <person name="Ma L."/>
            <person name="Guo Y."/>
            <person name="An N."/>
            <person name="Hu Y."/>
            <person name="Zheng Y."/>
            <person name="Shi Y."/>
            <person name="Li Z."/>
            <person name="Liu Q."/>
            <person name="Chen Y."/>
            <person name="Zhao J."/>
            <person name="Qu N."/>
            <person name="Zhao S."/>
            <person name="Tian F."/>
            <person name="Wang X."/>
            <person name="Wang H."/>
            <person name="Xu L."/>
            <person name="Liu X."/>
            <person name="Vinar T."/>
            <person name="Wang Y."/>
            <person name="Lam T.W."/>
            <person name="Yiu S.M."/>
            <person name="Liu S."/>
            <person name="Zhang H."/>
            <person name="Li D."/>
            <person name="Huang Y."/>
            <person name="Wang X."/>
            <person name="Yang G."/>
            <person name="Jiang Z."/>
            <person name="Wang J."/>
            <person name="Qin N."/>
            <person name="Li L."/>
            <person name="Li J."/>
            <person name="Bolund L."/>
            <person name="Kristiansen K."/>
            <person name="Wong G.K."/>
            <person name="Olson M."/>
            <person name="Zhang X."/>
            <person name="Li S."/>
            <person name="Yang H."/>
            <person name="Wang J."/>
            <person name="Wang J."/>
        </authorList>
    </citation>
    <scope>NUCLEOTIDE SEQUENCE [LARGE SCALE GENOMIC DNA]</scope>
</reference>
<evidence type="ECO:0000313" key="9">
    <source>
        <dbReference type="Proteomes" id="UP000008912"/>
    </source>
</evidence>
<dbReference type="Pfam" id="PF07686">
    <property type="entry name" value="V-set"/>
    <property type="match status" value="1"/>
</dbReference>
<name>A0A7N5JQF9_AILME</name>
<reference evidence="8" key="2">
    <citation type="submission" date="2025-08" db="UniProtKB">
        <authorList>
            <consortium name="Ensembl"/>
        </authorList>
    </citation>
    <scope>IDENTIFICATION</scope>
</reference>
<dbReference type="InterPro" id="IPR003599">
    <property type="entry name" value="Ig_sub"/>
</dbReference>
<organism evidence="8 9">
    <name type="scientific">Ailuropoda melanoleuca</name>
    <name type="common">Giant panda</name>
    <dbReference type="NCBI Taxonomy" id="9646"/>
    <lineage>
        <taxon>Eukaryota</taxon>
        <taxon>Metazoa</taxon>
        <taxon>Chordata</taxon>
        <taxon>Craniata</taxon>
        <taxon>Vertebrata</taxon>
        <taxon>Euteleostomi</taxon>
        <taxon>Mammalia</taxon>
        <taxon>Eutheria</taxon>
        <taxon>Laurasiatheria</taxon>
        <taxon>Carnivora</taxon>
        <taxon>Caniformia</taxon>
        <taxon>Ursidae</taxon>
        <taxon>Ailuropoda</taxon>
    </lineage>
</organism>
<evidence type="ECO:0000256" key="5">
    <source>
        <dbReference type="ARBA" id="ARBA00038737"/>
    </source>
</evidence>
<dbReference type="GO" id="GO:0005886">
    <property type="term" value="C:plasma membrane"/>
    <property type="evidence" value="ECO:0007669"/>
    <property type="project" value="UniProtKB-SubCell"/>
</dbReference>
<feature type="domain" description="Ig-like" evidence="7">
    <location>
        <begin position="56"/>
        <end position="144"/>
    </location>
</feature>
<dbReference type="InterPro" id="IPR007110">
    <property type="entry name" value="Ig-like_dom"/>
</dbReference>
<dbReference type="InParanoid" id="A0A7N5JQF9"/>
<dbReference type="SUPFAM" id="SSF48726">
    <property type="entry name" value="Immunoglobulin"/>
    <property type="match status" value="1"/>
</dbReference>
<comment type="subcellular location">
    <subcellularLocation>
        <location evidence="1">Cell membrane</location>
    </subcellularLocation>
</comment>
<evidence type="ECO:0000259" key="7">
    <source>
        <dbReference type="PROSITE" id="PS50835"/>
    </source>
</evidence>
<evidence type="ECO:0000256" key="3">
    <source>
        <dbReference type="ARBA" id="ARBA00023136"/>
    </source>
</evidence>
<proteinExistence type="predicted"/>
<protein>
    <recommendedName>
        <fullName evidence="7">Ig-like domain-containing protein</fullName>
    </recommendedName>
</protein>
<dbReference type="GeneTree" id="ENSGT00940000153474"/>
<dbReference type="PANTHER" id="PTHR23267">
    <property type="entry name" value="IMMUNOGLOBULIN LIGHT CHAIN"/>
    <property type="match status" value="1"/>
</dbReference>
<evidence type="ECO:0000256" key="4">
    <source>
        <dbReference type="ARBA" id="ARBA00023157"/>
    </source>
</evidence>
<keyword evidence="6" id="KW-1064">Adaptive immunity</keyword>
<dbReference type="Ensembl" id="ENSAMET00000046518.1">
    <property type="protein sequence ID" value="ENSAMEP00000028915.1"/>
    <property type="gene ID" value="ENSAMEG00000023562.1"/>
</dbReference>
<dbReference type="GO" id="GO:0005576">
    <property type="term" value="C:extracellular region"/>
    <property type="evidence" value="ECO:0007669"/>
    <property type="project" value="UniProtKB-ARBA"/>
</dbReference>
<dbReference type="InterPro" id="IPR013106">
    <property type="entry name" value="Ig_V-set"/>
</dbReference>
<evidence type="ECO:0000256" key="1">
    <source>
        <dbReference type="ARBA" id="ARBA00004236"/>
    </source>
</evidence>
<dbReference type="PROSITE" id="PS50835">
    <property type="entry name" value="IG_LIKE"/>
    <property type="match status" value="1"/>
</dbReference>
<dbReference type="InterPro" id="IPR013783">
    <property type="entry name" value="Ig-like_fold"/>
</dbReference>
<keyword evidence="2" id="KW-1003">Cell membrane</keyword>
<evidence type="ECO:0000313" key="8">
    <source>
        <dbReference type="Ensembl" id="ENSAMEP00000028915.1"/>
    </source>
</evidence>
<keyword evidence="4" id="KW-1015">Disulfide bond</keyword>
<sequence length="280" mass="30288">MDRPSLSQRMKRGRGRLGEAMLSCGAQKSGPGMTCTMAWSLLILTLLAHCTVSWAQSVLTQPPSLSGALGQKVTISCTGSSTNIGGYYVSWHQQLPGTAPRTIIDSSNNRPSGIPDRFSGSTSGSSATLTITGLQAEDEADYYCASWDSSLKGHTVLRAYGEVTQKPTCSSLEGDTCQQFLLSLACDAPYSFADALGRGPSWASPGRMALLPLLSLESLRAAHSSIKSLHVNRNFLFHQLGYFTSRLDNIIFFPSALRIYKTFYFVSEHIMGPQHSPCGF</sequence>
<keyword evidence="9" id="KW-1185">Reference proteome</keyword>
<reference evidence="8" key="3">
    <citation type="submission" date="2025-09" db="UniProtKB">
        <authorList>
            <consortium name="Ensembl"/>
        </authorList>
    </citation>
    <scope>IDENTIFICATION</scope>
</reference>
<dbReference type="InterPro" id="IPR036179">
    <property type="entry name" value="Ig-like_dom_sf"/>
</dbReference>
<dbReference type="AlphaFoldDB" id="A0A7N5JQF9"/>
<dbReference type="SMART" id="SM00406">
    <property type="entry name" value="IGv"/>
    <property type="match status" value="1"/>
</dbReference>
<dbReference type="FunFam" id="2.60.40.10:FF:000442">
    <property type="entry name" value="Immunoglobulin lambda variable 2-8"/>
    <property type="match status" value="1"/>
</dbReference>
<dbReference type="Gene3D" id="2.60.40.10">
    <property type="entry name" value="Immunoglobulins"/>
    <property type="match status" value="1"/>
</dbReference>
<dbReference type="GO" id="GO:0019814">
    <property type="term" value="C:immunoglobulin complex"/>
    <property type="evidence" value="ECO:0007669"/>
    <property type="project" value="UniProtKB-KW"/>
</dbReference>
<evidence type="ECO:0000256" key="2">
    <source>
        <dbReference type="ARBA" id="ARBA00022475"/>
    </source>
</evidence>
<dbReference type="Proteomes" id="UP000008912">
    <property type="component" value="Unassembled WGS sequence"/>
</dbReference>
<dbReference type="InterPro" id="IPR050150">
    <property type="entry name" value="IgV_Light_Chain"/>
</dbReference>
<dbReference type="SMART" id="SM00409">
    <property type="entry name" value="IG"/>
    <property type="match status" value="1"/>
</dbReference>
<keyword evidence="3" id="KW-0472">Membrane</keyword>
<evidence type="ECO:0000256" key="6">
    <source>
        <dbReference type="ARBA" id="ARBA00043265"/>
    </source>
</evidence>
<comment type="subunit">
    <text evidence="5">Immunoglobulins are composed of two identical heavy chains and two identical light chains; disulfide-linked.</text>
</comment>